<keyword evidence="2" id="KW-0812">Transmembrane</keyword>
<feature type="region of interest" description="Disordered" evidence="1">
    <location>
        <begin position="1"/>
        <end position="22"/>
    </location>
</feature>
<dbReference type="EMBL" id="KI546128">
    <property type="protein sequence ID" value="EST44112.1"/>
    <property type="molecule type" value="Genomic_DNA"/>
</dbReference>
<reference evidence="3" key="1">
    <citation type="journal article" date="2014" name="PLoS Genet.">
        <title>The Genome of Spironucleus salmonicida Highlights a Fish Pathogen Adapted to Fluctuating Environments.</title>
        <authorList>
            <person name="Xu F."/>
            <person name="Jerlstrom-Hultqvist J."/>
            <person name="Einarsson E."/>
            <person name="Astvaldsson A."/>
            <person name="Svard S.G."/>
            <person name="Andersson J.O."/>
        </authorList>
    </citation>
    <scope>NUCLEOTIDE SEQUENCE</scope>
</reference>
<proteinExistence type="predicted"/>
<name>V6LHT0_9EUKA</name>
<accession>V6LHT0</accession>
<organism evidence="3">
    <name type="scientific">Spironucleus salmonicida</name>
    <dbReference type="NCBI Taxonomy" id="348837"/>
    <lineage>
        <taxon>Eukaryota</taxon>
        <taxon>Metamonada</taxon>
        <taxon>Diplomonadida</taxon>
        <taxon>Hexamitidae</taxon>
        <taxon>Hexamitinae</taxon>
        <taxon>Spironucleus</taxon>
    </lineage>
</organism>
<evidence type="ECO:0000256" key="1">
    <source>
        <dbReference type="SAM" id="MobiDB-lite"/>
    </source>
</evidence>
<gene>
    <name evidence="3" type="ORF">SS50377_16112</name>
</gene>
<dbReference type="AlphaFoldDB" id="V6LHT0"/>
<sequence>MRGLPGLHGNHPALRSSPPPGLHPTLHNMHEALSVLVLYAVFTSLIAGLKCFMLGPAENQQSHSGRFSCWRPCSPRSSCLAPRRRSPEPSRRAWCSTSRCSSWWSASTTPSWGARCRASPASRCSRATSSACRPCSPARCQSRARRPPPTRSPRFCWPSEGTSSTGCCCRRSSSARSGWRSCWC</sequence>
<feature type="transmembrane region" description="Helical" evidence="2">
    <location>
        <begin position="32"/>
        <end position="52"/>
    </location>
</feature>
<keyword evidence="2" id="KW-0472">Membrane</keyword>
<keyword evidence="2" id="KW-1133">Transmembrane helix</keyword>
<evidence type="ECO:0000313" key="3">
    <source>
        <dbReference type="EMBL" id="EST44112.1"/>
    </source>
</evidence>
<protein>
    <submittedName>
        <fullName evidence="3">Cysteine-rich membrane protein 2</fullName>
    </submittedName>
</protein>
<evidence type="ECO:0000256" key="2">
    <source>
        <dbReference type="SAM" id="Phobius"/>
    </source>
</evidence>